<dbReference type="Proteomes" id="UP000824998">
    <property type="component" value="Unassembled WGS sequence"/>
</dbReference>
<keyword evidence="1" id="KW-0472">Membrane</keyword>
<dbReference type="AlphaFoldDB" id="A0A9P7YF86"/>
<gene>
    <name evidence="2" type="ORF">BJ875DRAFT_380974</name>
</gene>
<dbReference type="EMBL" id="MU251555">
    <property type="protein sequence ID" value="KAG9232316.1"/>
    <property type="molecule type" value="Genomic_DNA"/>
</dbReference>
<feature type="transmembrane region" description="Helical" evidence="1">
    <location>
        <begin position="98"/>
        <end position="115"/>
    </location>
</feature>
<name>A0A9P7YF86_9HELO</name>
<proteinExistence type="predicted"/>
<organism evidence="2 3">
    <name type="scientific">Amylocarpus encephaloides</name>
    <dbReference type="NCBI Taxonomy" id="45428"/>
    <lineage>
        <taxon>Eukaryota</taxon>
        <taxon>Fungi</taxon>
        <taxon>Dikarya</taxon>
        <taxon>Ascomycota</taxon>
        <taxon>Pezizomycotina</taxon>
        <taxon>Leotiomycetes</taxon>
        <taxon>Helotiales</taxon>
        <taxon>Helotiales incertae sedis</taxon>
        <taxon>Amylocarpus</taxon>
    </lineage>
</organism>
<feature type="transmembrane region" description="Helical" evidence="1">
    <location>
        <begin position="66"/>
        <end position="86"/>
    </location>
</feature>
<evidence type="ECO:0000256" key="1">
    <source>
        <dbReference type="SAM" id="Phobius"/>
    </source>
</evidence>
<sequence>MVQQASQKESRAWSALPSGKEMALRKIVSVFLMAALLTVLFPFTPFQWLTNSPGPALLDQFLSPPAYLGALFFQWRIAGVVGNLLCNVGDMGFVYHHGMYWTLALGELVVCMGVGMAKNEVARRVSAVVLVGGSWGVGWFATPERYKQQGKDLVFWLWTMLAIDHARAAVGGGRQRRW</sequence>
<evidence type="ECO:0000313" key="3">
    <source>
        <dbReference type="Proteomes" id="UP000824998"/>
    </source>
</evidence>
<feature type="transmembrane region" description="Helical" evidence="1">
    <location>
        <begin position="27"/>
        <end position="46"/>
    </location>
</feature>
<keyword evidence="3" id="KW-1185">Reference proteome</keyword>
<feature type="transmembrane region" description="Helical" evidence="1">
    <location>
        <begin position="121"/>
        <end position="141"/>
    </location>
</feature>
<dbReference type="OrthoDB" id="5227396at2759"/>
<reference evidence="2" key="1">
    <citation type="journal article" date="2021" name="IMA Fungus">
        <title>Genomic characterization of three marine fungi, including Emericellopsis atlantica sp. nov. with signatures of a generalist lifestyle and marine biomass degradation.</title>
        <authorList>
            <person name="Hagestad O.C."/>
            <person name="Hou L."/>
            <person name="Andersen J.H."/>
            <person name="Hansen E.H."/>
            <person name="Altermark B."/>
            <person name="Li C."/>
            <person name="Kuhnert E."/>
            <person name="Cox R.J."/>
            <person name="Crous P.W."/>
            <person name="Spatafora J.W."/>
            <person name="Lail K."/>
            <person name="Amirebrahimi M."/>
            <person name="Lipzen A."/>
            <person name="Pangilinan J."/>
            <person name="Andreopoulos W."/>
            <person name="Hayes R.D."/>
            <person name="Ng V."/>
            <person name="Grigoriev I.V."/>
            <person name="Jackson S.A."/>
            <person name="Sutton T.D.S."/>
            <person name="Dobson A.D.W."/>
            <person name="Rama T."/>
        </authorList>
    </citation>
    <scope>NUCLEOTIDE SEQUENCE</scope>
    <source>
        <strain evidence="2">TRa018bII</strain>
    </source>
</reference>
<keyword evidence="1" id="KW-0812">Transmembrane</keyword>
<comment type="caution">
    <text evidence="2">The sequence shown here is derived from an EMBL/GenBank/DDBJ whole genome shotgun (WGS) entry which is preliminary data.</text>
</comment>
<evidence type="ECO:0000313" key="2">
    <source>
        <dbReference type="EMBL" id="KAG9232316.1"/>
    </source>
</evidence>
<keyword evidence="1" id="KW-1133">Transmembrane helix</keyword>
<protein>
    <submittedName>
        <fullName evidence="2">Uncharacterized protein</fullName>
    </submittedName>
</protein>
<accession>A0A9P7YF86</accession>